<dbReference type="HOGENOM" id="CLU_3158582_0_0_9"/>
<dbReference type="STRING" id="679936.Sulac_0686"/>
<proteinExistence type="predicted"/>
<name>G8U0H2_SULAD</name>
<keyword evidence="2" id="KW-1185">Reference proteome</keyword>
<dbReference type="AlphaFoldDB" id="G8U0H2"/>
<evidence type="ECO:0000313" key="2">
    <source>
        <dbReference type="Proteomes" id="UP000005439"/>
    </source>
</evidence>
<gene>
    <name evidence="1" type="ordered locus">Sulac_0686</name>
</gene>
<accession>G8U0H2</accession>
<reference evidence="2" key="1">
    <citation type="submission" date="2011-12" db="EMBL/GenBank/DDBJ databases">
        <title>The complete genome of chromosome of Sulfobacillus acidophilus DSM 10332.</title>
        <authorList>
            <person name="Lucas S."/>
            <person name="Han J."/>
            <person name="Lapidus A."/>
            <person name="Bruce D."/>
            <person name="Goodwin L."/>
            <person name="Pitluck S."/>
            <person name="Peters L."/>
            <person name="Kyrpides N."/>
            <person name="Mavromatis K."/>
            <person name="Ivanova N."/>
            <person name="Mikhailova N."/>
            <person name="Chertkov O."/>
            <person name="Saunders E."/>
            <person name="Detter J.C."/>
            <person name="Tapia R."/>
            <person name="Han C."/>
            <person name="Land M."/>
            <person name="Hauser L."/>
            <person name="Markowitz V."/>
            <person name="Cheng J.-F."/>
            <person name="Hugenholtz P."/>
            <person name="Woyke T."/>
            <person name="Wu D."/>
            <person name="Pukall R."/>
            <person name="Gehrich-Schroeter G."/>
            <person name="Schneider S."/>
            <person name="Klenk H.-P."/>
            <person name="Eisen J.A."/>
        </authorList>
    </citation>
    <scope>NUCLEOTIDE SEQUENCE [LARGE SCALE GENOMIC DNA]</scope>
    <source>
        <strain evidence="2">ATCC 700253 / DSM 10332 / NAL</strain>
    </source>
</reference>
<sequence>MLPMWWALRYRWGETDGNAIVETLVRRWPALTTAQKAAIDALLTSWPS</sequence>
<protein>
    <submittedName>
        <fullName evidence="1">Uncharacterized protein</fullName>
    </submittedName>
</protein>
<evidence type="ECO:0000313" key="1">
    <source>
        <dbReference type="EMBL" id="AEW04194.1"/>
    </source>
</evidence>
<organism evidence="1 2">
    <name type="scientific">Sulfobacillus acidophilus (strain ATCC 700253 / DSM 10332 / NAL)</name>
    <dbReference type="NCBI Taxonomy" id="679936"/>
    <lineage>
        <taxon>Bacteria</taxon>
        <taxon>Bacillati</taxon>
        <taxon>Bacillota</taxon>
        <taxon>Clostridia</taxon>
        <taxon>Eubacteriales</taxon>
        <taxon>Clostridiales Family XVII. Incertae Sedis</taxon>
        <taxon>Sulfobacillus</taxon>
    </lineage>
</organism>
<dbReference type="Proteomes" id="UP000005439">
    <property type="component" value="Chromosome"/>
</dbReference>
<dbReference type="KEGG" id="sap:Sulac_0686"/>
<dbReference type="EMBL" id="CP003179">
    <property type="protein sequence ID" value="AEW04194.1"/>
    <property type="molecule type" value="Genomic_DNA"/>
</dbReference>
<reference evidence="1 2" key="2">
    <citation type="journal article" date="2012" name="Stand. Genomic Sci.">
        <title>Complete genome sequence of the moderately thermophilic mineral-sulfide-oxidizing firmicute Sulfobacillus acidophilus type strain (NAL(T)).</title>
        <authorList>
            <person name="Anderson I."/>
            <person name="Chertkov O."/>
            <person name="Chen A."/>
            <person name="Saunders E."/>
            <person name="Lapidus A."/>
            <person name="Nolan M."/>
            <person name="Lucas S."/>
            <person name="Hammon N."/>
            <person name="Deshpande S."/>
            <person name="Cheng J.F."/>
            <person name="Han C."/>
            <person name="Tapia R."/>
            <person name="Goodwin L.A."/>
            <person name="Pitluck S."/>
            <person name="Liolios K."/>
            <person name="Pagani I."/>
            <person name="Ivanova N."/>
            <person name="Mikhailova N."/>
            <person name="Pati A."/>
            <person name="Palaniappan K."/>
            <person name="Land M."/>
            <person name="Pan C."/>
            <person name="Rohde M."/>
            <person name="Pukall R."/>
            <person name="Goker M."/>
            <person name="Detter J.C."/>
            <person name="Woyke T."/>
            <person name="Bristow J."/>
            <person name="Eisen J.A."/>
            <person name="Markowitz V."/>
            <person name="Hugenholtz P."/>
            <person name="Kyrpides N.C."/>
            <person name="Klenk H.P."/>
            <person name="Mavromatis K."/>
        </authorList>
    </citation>
    <scope>NUCLEOTIDE SEQUENCE [LARGE SCALE GENOMIC DNA]</scope>
    <source>
        <strain evidence="2">ATCC 700253 / DSM 10332 / NAL</strain>
    </source>
</reference>